<feature type="compositionally biased region" description="Polar residues" evidence="1">
    <location>
        <begin position="36"/>
        <end position="50"/>
    </location>
</feature>
<organism evidence="2 3">
    <name type="scientific">Colletotrichum zoysiae</name>
    <dbReference type="NCBI Taxonomy" id="1216348"/>
    <lineage>
        <taxon>Eukaryota</taxon>
        <taxon>Fungi</taxon>
        <taxon>Dikarya</taxon>
        <taxon>Ascomycota</taxon>
        <taxon>Pezizomycotina</taxon>
        <taxon>Sordariomycetes</taxon>
        <taxon>Hypocreomycetidae</taxon>
        <taxon>Glomerellales</taxon>
        <taxon>Glomerellaceae</taxon>
        <taxon>Colletotrichum</taxon>
        <taxon>Colletotrichum graminicola species complex</taxon>
    </lineage>
</organism>
<protein>
    <submittedName>
        <fullName evidence="2">Uncharacterized protein</fullName>
    </submittedName>
</protein>
<gene>
    <name evidence="2" type="ORF">LX32DRAFT_180941</name>
</gene>
<name>A0AAD9M378_9PEZI</name>
<proteinExistence type="predicted"/>
<feature type="compositionally biased region" description="Low complexity" evidence="1">
    <location>
        <begin position="120"/>
        <end position="134"/>
    </location>
</feature>
<keyword evidence="3" id="KW-1185">Reference proteome</keyword>
<sequence>MASHIAWIDWPDKPCGAAPLTNSPDSHLEVTERFQKPTTESPAAKSSTDYISRDGVSRRVWETDGADGLPLAVSTLCVPASQTPFSVPRLLKHAGKQRDTDHGRGSLDSLTVSLHAPFQRSSTPSRSTSPCTTRGRGHWRFLAVSRRLRQDGKSSR</sequence>
<dbReference type="Proteomes" id="UP001232148">
    <property type="component" value="Unassembled WGS sequence"/>
</dbReference>
<dbReference type="AlphaFoldDB" id="A0AAD9M378"/>
<accession>A0AAD9M378</accession>
<dbReference type="EMBL" id="MU842829">
    <property type="protein sequence ID" value="KAK2032591.1"/>
    <property type="molecule type" value="Genomic_DNA"/>
</dbReference>
<reference evidence="2" key="1">
    <citation type="submission" date="2021-06" db="EMBL/GenBank/DDBJ databases">
        <title>Comparative genomics, transcriptomics and evolutionary studies reveal genomic signatures of adaptation to plant cell wall in hemibiotrophic fungi.</title>
        <authorList>
            <consortium name="DOE Joint Genome Institute"/>
            <person name="Baroncelli R."/>
            <person name="Diaz J.F."/>
            <person name="Benocci T."/>
            <person name="Peng M."/>
            <person name="Battaglia E."/>
            <person name="Haridas S."/>
            <person name="Andreopoulos W."/>
            <person name="Labutti K."/>
            <person name="Pangilinan J."/>
            <person name="Floch G.L."/>
            <person name="Makela M.R."/>
            <person name="Henrissat B."/>
            <person name="Grigoriev I.V."/>
            <person name="Crouch J.A."/>
            <person name="De Vries R.P."/>
            <person name="Sukno S.A."/>
            <person name="Thon M.R."/>
        </authorList>
    </citation>
    <scope>NUCLEOTIDE SEQUENCE</scope>
    <source>
        <strain evidence="2">MAFF235873</strain>
    </source>
</reference>
<feature type="compositionally biased region" description="Basic and acidic residues" evidence="1">
    <location>
        <begin position="96"/>
        <end position="105"/>
    </location>
</feature>
<feature type="region of interest" description="Disordered" evidence="1">
    <location>
        <begin position="88"/>
        <end position="156"/>
    </location>
</feature>
<comment type="caution">
    <text evidence="2">The sequence shown here is derived from an EMBL/GenBank/DDBJ whole genome shotgun (WGS) entry which is preliminary data.</text>
</comment>
<feature type="region of interest" description="Disordered" evidence="1">
    <location>
        <begin position="32"/>
        <end position="51"/>
    </location>
</feature>
<evidence type="ECO:0000313" key="3">
    <source>
        <dbReference type="Proteomes" id="UP001232148"/>
    </source>
</evidence>
<evidence type="ECO:0000313" key="2">
    <source>
        <dbReference type="EMBL" id="KAK2032591.1"/>
    </source>
</evidence>
<evidence type="ECO:0000256" key="1">
    <source>
        <dbReference type="SAM" id="MobiDB-lite"/>
    </source>
</evidence>